<keyword evidence="3" id="KW-1185">Reference proteome</keyword>
<accession>A0A401W099</accession>
<protein>
    <submittedName>
        <fullName evidence="2">Uncharacterized protein</fullName>
    </submittedName>
</protein>
<dbReference type="AlphaFoldDB" id="A0A401W099"/>
<dbReference type="Proteomes" id="UP000286746">
    <property type="component" value="Unassembled WGS sequence"/>
</dbReference>
<reference evidence="2 3" key="1">
    <citation type="submission" date="2018-11" db="EMBL/GenBank/DDBJ databases">
        <title>Whole genome sequence of Streptomyces paromomycinus NBRC 15454(T).</title>
        <authorList>
            <person name="Komaki H."/>
            <person name="Tamura T."/>
        </authorList>
    </citation>
    <scope>NUCLEOTIDE SEQUENCE [LARGE SCALE GENOMIC DNA]</scope>
    <source>
        <strain evidence="2 3">NBRC 15454</strain>
    </source>
</reference>
<comment type="caution">
    <text evidence="2">The sequence shown here is derived from an EMBL/GenBank/DDBJ whole genome shotgun (WGS) entry which is preliminary data.</text>
</comment>
<dbReference type="RefSeq" id="WP_125054057.1">
    <property type="nucleotide sequence ID" value="NZ_BHZD01000001.1"/>
</dbReference>
<gene>
    <name evidence="2" type="ORF">GKJPGBOP_02443</name>
</gene>
<dbReference type="EMBL" id="BHZD01000001">
    <property type="protein sequence ID" value="GCD42769.1"/>
    <property type="molecule type" value="Genomic_DNA"/>
</dbReference>
<name>A0A401W099_STREY</name>
<feature type="compositionally biased region" description="Pro residues" evidence="1">
    <location>
        <begin position="1"/>
        <end position="14"/>
    </location>
</feature>
<proteinExistence type="predicted"/>
<evidence type="ECO:0000313" key="2">
    <source>
        <dbReference type="EMBL" id="GCD42769.1"/>
    </source>
</evidence>
<organism evidence="2 3">
    <name type="scientific">Streptomyces paromomycinus</name>
    <name type="common">Streptomyces rimosus subsp. paromomycinus</name>
    <dbReference type="NCBI Taxonomy" id="92743"/>
    <lineage>
        <taxon>Bacteria</taxon>
        <taxon>Bacillati</taxon>
        <taxon>Actinomycetota</taxon>
        <taxon>Actinomycetes</taxon>
        <taxon>Kitasatosporales</taxon>
        <taxon>Streptomycetaceae</taxon>
        <taxon>Streptomyces</taxon>
    </lineage>
</organism>
<feature type="region of interest" description="Disordered" evidence="1">
    <location>
        <begin position="1"/>
        <end position="20"/>
    </location>
</feature>
<sequence>MTTVSPPPPLPDPPDGFGQEVQDLVDATAPRLFAVVEEFGICGLRDARVAAWGLAYEDGRADVAAVGGGFRMSVAAPEGAARFVSMRPGSLGSVVWPGA</sequence>
<evidence type="ECO:0000313" key="3">
    <source>
        <dbReference type="Proteomes" id="UP000286746"/>
    </source>
</evidence>
<evidence type="ECO:0000256" key="1">
    <source>
        <dbReference type="SAM" id="MobiDB-lite"/>
    </source>
</evidence>